<reference evidence="2 3" key="1">
    <citation type="submission" date="2023-01" db="EMBL/GenBank/DDBJ databases">
        <title>Analysis of 21 Apiospora genomes using comparative genomics revels a genus with tremendous synthesis potential of carbohydrate active enzymes and secondary metabolites.</title>
        <authorList>
            <person name="Sorensen T."/>
        </authorList>
    </citation>
    <scope>NUCLEOTIDE SEQUENCE [LARGE SCALE GENOMIC DNA]</scope>
    <source>
        <strain evidence="2 3">CBS 20057</strain>
    </source>
</reference>
<protein>
    <submittedName>
        <fullName evidence="2">Uncharacterized protein</fullName>
    </submittedName>
</protein>
<evidence type="ECO:0000256" key="1">
    <source>
        <dbReference type="SAM" id="SignalP"/>
    </source>
</evidence>
<organism evidence="2 3">
    <name type="scientific">Apiospora marii</name>
    <dbReference type="NCBI Taxonomy" id="335849"/>
    <lineage>
        <taxon>Eukaryota</taxon>
        <taxon>Fungi</taxon>
        <taxon>Dikarya</taxon>
        <taxon>Ascomycota</taxon>
        <taxon>Pezizomycotina</taxon>
        <taxon>Sordariomycetes</taxon>
        <taxon>Xylariomycetidae</taxon>
        <taxon>Amphisphaeriales</taxon>
        <taxon>Apiosporaceae</taxon>
        <taxon>Apiospora</taxon>
    </lineage>
</organism>
<name>A0ABR1RGD2_9PEZI</name>
<feature type="chain" id="PRO_5047209132" evidence="1">
    <location>
        <begin position="19"/>
        <end position="330"/>
    </location>
</feature>
<dbReference type="EMBL" id="JAQQWI010000016">
    <property type="protein sequence ID" value="KAK8009530.1"/>
    <property type="molecule type" value="Genomic_DNA"/>
</dbReference>
<dbReference type="InterPro" id="IPR045702">
    <property type="entry name" value="DUF6060"/>
</dbReference>
<keyword evidence="1" id="KW-0732">Signal</keyword>
<evidence type="ECO:0000313" key="3">
    <source>
        <dbReference type="Proteomes" id="UP001396898"/>
    </source>
</evidence>
<comment type="caution">
    <text evidence="2">The sequence shown here is derived from an EMBL/GenBank/DDBJ whole genome shotgun (WGS) entry which is preliminary data.</text>
</comment>
<keyword evidence="3" id="KW-1185">Reference proteome</keyword>
<evidence type="ECO:0000313" key="2">
    <source>
        <dbReference type="EMBL" id="KAK8009530.1"/>
    </source>
</evidence>
<proteinExistence type="predicted"/>
<sequence>MRLASLAALLVHVGLIACQDVKWCKDEKCADCPSGLASSGPGYPECVVYDSNTVFGGQGFNEDTVGDIKFKVFGDFKAPCGGQPGNYMIRSPASLDIEGCGNLIFSTTKAQCSAQMGLQDTFMIQFCCGSGDCDKAHVPIGTRGIDFMQAGGGGSHGVYLQYENGTIIEPLAIGSPPSSSAAASRPRRLHRRCKGYKDGSYVADGDIYYKTFETVVASANVPAEEEERTFTFQHTRTASKTTTFETSVGDPWGVISISTGVQWQDATSKSEQISIVIPAGQSGYIGWTPFFRCTKGTLEDCDGKRTEEHESCAPYVDGDVIRGDYAFVQT</sequence>
<dbReference type="Proteomes" id="UP001396898">
    <property type="component" value="Unassembled WGS sequence"/>
</dbReference>
<accession>A0ABR1RGD2</accession>
<dbReference type="PROSITE" id="PS51257">
    <property type="entry name" value="PROKAR_LIPOPROTEIN"/>
    <property type="match status" value="1"/>
</dbReference>
<feature type="signal peptide" evidence="1">
    <location>
        <begin position="1"/>
        <end position="18"/>
    </location>
</feature>
<gene>
    <name evidence="2" type="ORF">PG991_012081</name>
</gene>
<dbReference type="Pfam" id="PF19535">
    <property type="entry name" value="DUF6060"/>
    <property type="match status" value="1"/>
</dbReference>